<name>A0ABS5FK65_9BRAD</name>
<sequence length="207" mass="21732">MTYAQPMIPRPALLSTPILLSLVAFAHADPPQTGLRTCSPGLGAEQKRRCDEEALKQVEAGSQSISLEQGWRFVRARHPDGGTDSISVMHVADTARSDPGLAGLVLQCGVTGVDVALIMLQPLPPDARPLVSLTGGTTSVRFQATVARTGAVLILPQDASRLAAGEWQHAGELAVDVQAQKEPIRGVISIGGLGAALRYLSPNCTAR</sequence>
<reference evidence="3" key="1">
    <citation type="journal article" date="2021" name="ISME J.">
        <title>Evolutionary origin and ecological implication of a unique nif island in free-living Bradyrhizobium lineages.</title>
        <authorList>
            <person name="Tao J."/>
        </authorList>
    </citation>
    <scope>NUCLEOTIDE SEQUENCE [LARGE SCALE GENOMIC DNA]</scope>
    <source>
        <strain evidence="3">SZCCT0434</strain>
    </source>
</reference>
<dbReference type="RefSeq" id="WP_212395586.1">
    <property type="nucleotide sequence ID" value="NZ_JAFCJH010000016.1"/>
</dbReference>
<proteinExistence type="predicted"/>
<organism evidence="2 3">
    <name type="scientific">Bradyrhizobium jicamae</name>
    <dbReference type="NCBI Taxonomy" id="280332"/>
    <lineage>
        <taxon>Bacteria</taxon>
        <taxon>Pseudomonadati</taxon>
        <taxon>Pseudomonadota</taxon>
        <taxon>Alphaproteobacteria</taxon>
        <taxon>Hyphomicrobiales</taxon>
        <taxon>Nitrobacteraceae</taxon>
        <taxon>Bradyrhizobium</taxon>
    </lineage>
</organism>
<comment type="caution">
    <text evidence="2">The sequence shown here is derived from an EMBL/GenBank/DDBJ whole genome shotgun (WGS) entry which is preliminary data.</text>
</comment>
<keyword evidence="1" id="KW-0732">Signal</keyword>
<gene>
    <name evidence="2" type="ORF">JQ615_17410</name>
</gene>
<feature type="chain" id="PRO_5045403176" description="Invasion protein" evidence="1">
    <location>
        <begin position="29"/>
        <end position="207"/>
    </location>
</feature>
<evidence type="ECO:0008006" key="4">
    <source>
        <dbReference type="Google" id="ProtNLM"/>
    </source>
</evidence>
<dbReference type="Proteomes" id="UP001315278">
    <property type="component" value="Unassembled WGS sequence"/>
</dbReference>
<evidence type="ECO:0000256" key="1">
    <source>
        <dbReference type="SAM" id="SignalP"/>
    </source>
</evidence>
<protein>
    <recommendedName>
        <fullName evidence="4">Invasion protein</fullName>
    </recommendedName>
</protein>
<keyword evidence="3" id="KW-1185">Reference proteome</keyword>
<evidence type="ECO:0000313" key="2">
    <source>
        <dbReference type="EMBL" id="MBR0797173.1"/>
    </source>
</evidence>
<accession>A0ABS5FK65</accession>
<dbReference type="EMBL" id="JAFCJH010000016">
    <property type="protein sequence ID" value="MBR0797173.1"/>
    <property type="molecule type" value="Genomic_DNA"/>
</dbReference>
<feature type="signal peptide" evidence="1">
    <location>
        <begin position="1"/>
        <end position="28"/>
    </location>
</feature>
<evidence type="ECO:0000313" key="3">
    <source>
        <dbReference type="Proteomes" id="UP001315278"/>
    </source>
</evidence>